<dbReference type="Proteomes" id="UP001209803">
    <property type="component" value="Chromosome"/>
</dbReference>
<dbReference type="SUPFAM" id="SSF51905">
    <property type="entry name" value="FAD/NAD(P)-binding domain"/>
    <property type="match status" value="1"/>
</dbReference>
<dbReference type="Gene3D" id="3.50.50.60">
    <property type="entry name" value="FAD/NAD(P)-binding domain"/>
    <property type="match status" value="2"/>
</dbReference>
<dbReference type="PRINTS" id="PR00368">
    <property type="entry name" value="FADPNR"/>
</dbReference>
<dbReference type="NCBIfam" id="TIGR04046">
    <property type="entry name" value="MSMEG_0569_nitr"/>
    <property type="match status" value="1"/>
</dbReference>
<evidence type="ECO:0000256" key="1">
    <source>
        <dbReference type="ARBA" id="ARBA00023002"/>
    </source>
</evidence>
<dbReference type="InterPro" id="IPR050982">
    <property type="entry name" value="Auxin_biosynth/cation_transpt"/>
</dbReference>
<dbReference type="Pfam" id="PF13738">
    <property type="entry name" value="Pyr_redox_3"/>
    <property type="match status" value="1"/>
</dbReference>
<dbReference type="PANTHER" id="PTHR43539">
    <property type="entry name" value="FLAVIN-BINDING MONOOXYGENASE-LIKE PROTEIN (AFU_ORTHOLOGUE AFUA_4G09220)"/>
    <property type="match status" value="1"/>
</dbReference>
<proteinExistence type="predicted"/>
<sequence length="423" mass="47446">MTSNTYVSIPVVIVGGGQAGLSASYCLRKKNIEHVVLERYRFAHQWRENRWDSFCLVTPNWQCKLPDFPYTGNDPHGFMLKDEIVEYLEAFVRSFDPPLKEGVTVTEVSRRDDGRFVVCTNEQNYLAEQVVIASGGYDVPIIPSFAEEIDPSIFQIQAGDYKSPAQLPEGNVLVVGAGQSGVQIMEDLKLAGRKVHLAVGPAPRAPRMYRGRDATDWLYDMGHYDLTIRDHPQGEAVHEKTNHYLTGRDGGHEIDLRKFALDGVTLYGSLSGASGSEAVFAQDLEKNLDDADESYVGIRKAIDDYIATNDIDAPEEKPFEKVWRPEQEPSQLDFDRQNITSLVWAIGFRPDYSWLKVDVLNARGRPIFDRGVCTVKGLYFLGLGWLNTWGSGRFLGVGDDAQYLSEQIETLHETNRATLSKVS</sequence>
<gene>
    <name evidence="2" type="ORF">K1718_07385</name>
</gene>
<dbReference type="RefSeq" id="WP_265683410.1">
    <property type="nucleotide sequence ID" value="NZ_CP120863.1"/>
</dbReference>
<dbReference type="PRINTS" id="PR00411">
    <property type="entry name" value="PNDRDTASEI"/>
</dbReference>
<evidence type="ECO:0000313" key="3">
    <source>
        <dbReference type="Proteomes" id="UP001209803"/>
    </source>
</evidence>
<evidence type="ECO:0000313" key="2">
    <source>
        <dbReference type="EMBL" id="WFE91168.1"/>
    </source>
</evidence>
<reference evidence="2 3" key="1">
    <citation type="submission" date="2023-03" db="EMBL/GenBank/DDBJ databases">
        <title>Roseibium porphyridii sp. nov. and Roseibium rhodosorbium sp. nov. isolated from marine algae, Porphyridium cruentum and Rhodosorus marinus, respectively.</title>
        <authorList>
            <person name="Lee M.W."/>
            <person name="Choi B.J."/>
            <person name="Lee J.K."/>
            <person name="Choi D.G."/>
            <person name="Baek J.H."/>
            <person name="Bayburt H."/>
            <person name="Kim J.M."/>
            <person name="Han D.M."/>
            <person name="Kim K.H."/>
            <person name="Jeon C.O."/>
        </authorList>
    </citation>
    <scope>NUCLEOTIDE SEQUENCE [LARGE SCALE GENOMIC DNA]</scope>
    <source>
        <strain evidence="2 3">KMA01</strain>
    </source>
</reference>
<dbReference type="InterPro" id="IPR036188">
    <property type="entry name" value="FAD/NAD-bd_sf"/>
</dbReference>
<protein>
    <submittedName>
        <fullName evidence="2">MSMEG_0569 family flavin-dependent oxidoreductase</fullName>
    </submittedName>
</protein>
<keyword evidence="3" id="KW-1185">Reference proteome</keyword>
<dbReference type="InterPro" id="IPR024000">
    <property type="entry name" value="CHP04046_FMN-dependent"/>
</dbReference>
<organism evidence="2 3">
    <name type="scientific">Roseibium porphyridii</name>
    <dbReference type="NCBI Taxonomy" id="2866279"/>
    <lineage>
        <taxon>Bacteria</taxon>
        <taxon>Pseudomonadati</taxon>
        <taxon>Pseudomonadota</taxon>
        <taxon>Alphaproteobacteria</taxon>
        <taxon>Hyphomicrobiales</taxon>
        <taxon>Stappiaceae</taxon>
        <taxon>Roseibium</taxon>
    </lineage>
</organism>
<keyword evidence="1" id="KW-0560">Oxidoreductase</keyword>
<dbReference type="PANTHER" id="PTHR43539:SF78">
    <property type="entry name" value="FLAVIN-CONTAINING MONOOXYGENASE"/>
    <property type="match status" value="1"/>
</dbReference>
<accession>A0ABY8F6N8</accession>
<name>A0ABY8F6N8_9HYPH</name>
<dbReference type="EMBL" id="CP120863">
    <property type="protein sequence ID" value="WFE91168.1"/>
    <property type="molecule type" value="Genomic_DNA"/>
</dbReference>